<reference evidence="1" key="1">
    <citation type="journal article" date="2015" name="Nature">
        <title>Complex archaea that bridge the gap between prokaryotes and eukaryotes.</title>
        <authorList>
            <person name="Spang A."/>
            <person name="Saw J.H."/>
            <person name="Jorgensen S.L."/>
            <person name="Zaremba-Niedzwiedzka K."/>
            <person name="Martijn J."/>
            <person name="Lind A.E."/>
            <person name="van Eijk R."/>
            <person name="Schleper C."/>
            <person name="Guy L."/>
            <person name="Ettema T.J."/>
        </authorList>
    </citation>
    <scope>NUCLEOTIDE SEQUENCE</scope>
</reference>
<gene>
    <name evidence="1" type="ORF">LCGC14_3014220</name>
</gene>
<dbReference type="EMBL" id="LAZR01062468">
    <property type="protein sequence ID" value="KKK61452.1"/>
    <property type="molecule type" value="Genomic_DNA"/>
</dbReference>
<organism evidence="1">
    <name type="scientific">marine sediment metagenome</name>
    <dbReference type="NCBI Taxonomy" id="412755"/>
    <lineage>
        <taxon>unclassified sequences</taxon>
        <taxon>metagenomes</taxon>
        <taxon>ecological metagenomes</taxon>
    </lineage>
</organism>
<protein>
    <submittedName>
        <fullName evidence="1">Uncharacterized protein</fullName>
    </submittedName>
</protein>
<sequence length="30" mass="3207">MRKPALRKSVLLILALLLVAGLYVAQAGID</sequence>
<comment type="caution">
    <text evidence="1">The sequence shown here is derived from an EMBL/GenBank/DDBJ whole genome shotgun (WGS) entry which is preliminary data.</text>
</comment>
<evidence type="ECO:0000313" key="1">
    <source>
        <dbReference type="EMBL" id="KKK61452.1"/>
    </source>
</evidence>
<name>A0A0F8WX96_9ZZZZ</name>
<proteinExistence type="predicted"/>
<accession>A0A0F8WX96</accession>
<feature type="non-terminal residue" evidence="1">
    <location>
        <position position="30"/>
    </location>
</feature>
<dbReference type="AlphaFoldDB" id="A0A0F8WX96"/>